<evidence type="ECO:0000259" key="1">
    <source>
        <dbReference type="Pfam" id="PF01425"/>
    </source>
</evidence>
<dbReference type="PANTHER" id="PTHR43372">
    <property type="entry name" value="FATTY-ACID AMIDE HYDROLASE"/>
    <property type="match status" value="1"/>
</dbReference>
<dbReference type="EMBL" id="CZRL01000120">
    <property type="protein sequence ID" value="CUS55163.1"/>
    <property type="molecule type" value="Genomic_DNA"/>
</dbReference>
<dbReference type="NCBIfam" id="NF004816">
    <property type="entry name" value="PRK06170.1"/>
    <property type="match status" value="1"/>
</dbReference>
<dbReference type="GO" id="GO:0050567">
    <property type="term" value="F:glutaminyl-tRNA synthase (glutamine-hydrolyzing) activity"/>
    <property type="evidence" value="ECO:0007669"/>
    <property type="project" value="UniProtKB-EC"/>
</dbReference>
<dbReference type="GO" id="GO:0012505">
    <property type="term" value="C:endomembrane system"/>
    <property type="evidence" value="ECO:0007669"/>
    <property type="project" value="TreeGrafter"/>
</dbReference>
<dbReference type="GO" id="GO:0050566">
    <property type="term" value="F:asparaginyl-tRNA synthase (glutamine-hydrolyzing) activity"/>
    <property type="evidence" value="ECO:0007669"/>
    <property type="project" value="UniProtKB-EC"/>
</dbReference>
<keyword evidence="2" id="KW-0436">Ligase</keyword>
<accession>A0A160TW32</accession>
<dbReference type="EC" id="6.3.5.6" evidence="2"/>
<organism evidence="2">
    <name type="scientific">hydrothermal vent metagenome</name>
    <dbReference type="NCBI Taxonomy" id="652676"/>
    <lineage>
        <taxon>unclassified sequences</taxon>
        <taxon>metagenomes</taxon>
        <taxon>ecological metagenomes</taxon>
    </lineage>
</organism>
<dbReference type="EC" id="6.3.5.7" evidence="2"/>
<evidence type="ECO:0000313" key="2">
    <source>
        <dbReference type="EMBL" id="CUS55163.1"/>
    </source>
</evidence>
<dbReference type="Pfam" id="PF01425">
    <property type="entry name" value="Amidase"/>
    <property type="match status" value="1"/>
</dbReference>
<sequence length="484" mass="53241">MTEITLTPAIELAQQVKRKEISAVELLELHLQRYRQHNPAINAVVFTQIDYAYEQAQAADKAVALGKTTGPLHGVPMTIKDSYDWIGSPSTWGMPEMIDNYPEVNAVAVQRLLDAGAIIYGKSNVPLKLSDWQSFNEIYGTTNNPWDPTRTPGGSSGGAAAALATGMASLEIGSDIGASIRNPAHFCGVYGHKPTMGIVPLQGHLLPGDTAYHDISVGGPLARSAGDLKLALDILAGPTGDLEKAWQFQLPPPRKNNLGEFKVGVLMESPVCVQDEQLTEQLLDTVATLEKAGVQTDRAADPGFDWRRYQEVYLLLLRATTSASYTDEEYEFHLQSAAARNSDDTDYRAYLDQGITIRHRDWWALHDEREQMRLRWRAFFEHYDLLLCPTAASPAFVHDHTGERPDRTIDINGQQEPVVDQLFWAGLSGVVYLPSTVVPAGLTRSGLPCGLQLIAPYLEDNTAIQFAQLMEDVVGGFQPPPGYE</sequence>
<dbReference type="AlphaFoldDB" id="A0A160TW32"/>
<keyword evidence="2" id="KW-0808">Transferase</keyword>
<dbReference type="Gene3D" id="3.90.1300.10">
    <property type="entry name" value="Amidase signature (AS) domain"/>
    <property type="match status" value="1"/>
</dbReference>
<dbReference type="InterPro" id="IPR052739">
    <property type="entry name" value="FAAH2"/>
</dbReference>
<reference evidence="2" key="1">
    <citation type="submission" date="2015-10" db="EMBL/GenBank/DDBJ databases">
        <authorList>
            <person name="Gilbert D.G."/>
        </authorList>
    </citation>
    <scope>NUCLEOTIDE SEQUENCE</scope>
</reference>
<dbReference type="InterPro" id="IPR036928">
    <property type="entry name" value="AS_sf"/>
</dbReference>
<protein>
    <submittedName>
        <fullName evidence="2">Aspartyl-tRNA(Asn) amidotransferase subunit A @ Glutamyl-tRNA(Gln) amidotransferase subunit A</fullName>
        <ecNumber evidence="2">6.3.5.6</ecNumber>
        <ecNumber evidence="2">6.3.5.7</ecNumber>
    </submittedName>
</protein>
<gene>
    <name evidence="2" type="ORF">MGWOODY_XGa2231</name>
</gene>
<feature type="domain" description="Amidase" evidence="1">
    <location>
        <begin position="25"/>
        <end position="462"/>
    </location>
</feature>
<dbReference type="PANTHER" id="PTHR43372:SF4">
    <property type="entry name" value="FATTY-ACID AMIDE HYDROLASE 2"/>
    <property type="match status" value="1"/>
</dbReference>
<name>A0A160TW32_9ZZZZ</name>
<dbReference type="GO" id="GO:0016740">
    <property type="term" value="F:transferase activity"/>
    <property type="evidence" value="ECO:0007669"/>
    <property type="project" value="UniProtKB-KW"/>
</dbReference>
<dbReference type="InterPro" id="IPR023631">
    <property type="entry name" value="Amidase_dom"/>
</dbReference>
<proteinExistence type="predicted"/>
<dbReference type="SUPFAM" id="SSF75304">
    <property type="entry name" value="Amidase signature (AS) enzymes"/>
    <property type="match status" value="1"/>
</dbReference>